<dbReference type="STRING" id="69332.A0A388JLA7"/>
<dbReference type="InterPro" id="IPR046830">
    <property type="entry name" value="Calmod_bind_M"/>
</dbReference>
<dbReference type="Pfam" id="PF07887">
    <property type="entry name" value="Calmodulin_bind"/>
    <property type="match status" value="1"/>
</dbReference>
<keyword evidence="4" id="KW-1185">Reference proteome</keyword>
<dbReference type="GO" id="GO:0005516">
    <property type="term" value="F:calmodulin binding"/>
    <property type="evidence" value="ECO:0007669"/>
    <property type="project" value="InterPro"/>
</dbReference>
<evidence type="ECO:0000259" key="1">
    <source>
        <dbReference type="Pfam" id="PF07887"/>
    </source>
</evidence>
<evidence type="ECO:0008006" key="5">
    <source>
        <dbReference type="Google" id="ProtNLM"/>
    </source>
</evidence>
<organism evidence="3 4">
    <name type="scientific">Chara braunii</name>
    <name type="common">Braun's stonewort</name>
    <dbReference type="NCBI Taxonomy" id="69332"/>
    <lineage>
        <taxon>Eukaryota</taxon>
        <taxon>Viridiplantae</taxon>
        <taxon>Streptophyta</taxon>
        <taxon>Charophyceae</taxon>
        <taxon>Charales</taxon>
        <taxon>Characeae</taxon>
        <taxon>Chara</taxon>
    </lineage>
</organism>
<dbReference type="OrthoDB" id="512636at2759"/>
<gene>
    <name evidence="3" type="ORF">CBR_g7</name>
</gene>
<dbReference type="InterPro" id="IPR046831">
    <property type="entry name" value="Calmodulin_bind_N"/>
</dbReference>
<reference evidence="3 4" key="1">
    <citation type="journal article" date="2018" name="Cell">
        <title>The Chara Genome: Secondary Complexity and Implications for Plant Terrestrialization.</title>
        <authorList>
            <person name="Nishiyama T."/>
            <person name="Sakayama H."/>
            <person name="Vries J.D."/>
            <person name="Buschmann H."/>
            <person name="Saint-Marcoux D."/>
            <person name="Ullrich K.K."/>
            <person name="Haas F.B."/>
            <person name="Vanderstraeten L."/>
            <person name="Becker D."/>
            <person name="Lang D."/>
            <person name="Vosolsobe S."/>
            <person name="Rombauts S."/>
            <person name="Wilhelmsson P.K.I."/>
            <person name="Janitza P."/>
            <person name="Kern R."/>
            <person name="Heyl A."/>
            <person name="Rumpler F."/>
            <person name="Villalobos L.I.A.C."/>
            <person name="Clay J.M."/>
            <person name="Skokan R."/>
            <person name="Toyoda A."/>
            <person name="Suzuki Y."/>
            <person name="Kagoshima H."/>
            <person name="Schijlen E."/>
            <person name="Tajeshwar N."/>
            <person name="Catarino B."/>
            <person name="Hetherington A.J."/>
            <person name="Saltykova A."/>
            <person name="Bonnot C."/>
            <person name="Breuninger H."/>
            <person name="Symeonidi A."/>
            <person name="Radhakrishnan G.V."/>
            <person name="Van Nieuwerburgh F."/>
            <person name="Deforce D."/>
            <person name="Chang C."/>
            <person name="Karol K.G."/>
            <person name="Hedrich R."/>
            <person name="Ulvskov P."/>
            <person name="Glockner G."/>
            <person name="Delwiche C.F."/>
            <person name="Petrasek J."/>
            <person name="Van de Peer Y."/>
            <person name="Friml J."/>
            <person name="Beilby M."/>
            <person name="Dolan L."/>
            <person name="Kohara Y."/>
            <person name="Sugano S."/>
            <person name="Fujiyama A."/>
            <person name="Delaux P.-M."/>
            <person name="Quint M."/>
            <person name="TheiBen G."/>
            <person name="Hagemann M."/>
            <person name="Harholt J."/>
            <person name="Dunand C."/>
            <person name="Zachgo S."/>
            <person name="Langdale J."/>
            <person name="Maumus F."/>
            <person name="Straeten D.V.D."/>
            <person name="Gould S.B."/>
            <person name="Rensing S.A."/>
        </authorList>
    </citation>
    <scope>NUCLEOTIDE SEQUENCE [LARGE SCALE GENOMIC DNA]</scope>
    <source>
        <strain evidence="3 4">S276</strain>
    </source>
</reference>
<dbReference type="PANTHER" id="PTHR31713">
    <property type="entry name" value="OS02G0177800 PROTEIN"/>
    <property type="match status" value="1"/>
</dbReference>
<dbReference type="GO" id="GO:0080142">
    <property type="term" value="P:regulation of salicylic acid biosynthetic process"/>
    <property type="evidence" value="ECO:0007669"/>
    <property type="project" value="TreeGrafter"/>
</dbReference>
<evidence type="ECO:0000313" key="4">
    <source>
        <dbReference type="Proteomes" id="UP000265515"/>
    </source>
</evidence>
<dbReference type="Pfam" id="PF20451">
    <property type="entry name" value="Calmod_bind_M"/>
    <property type="match status" value="1"/>
</dbReference>
<dbReference type="Gramene" id="GBG58606">
    <property type="protein sequence ID" value="GBG58606"/>
    <property type="gene ID" value="CBR_g7"/>
</dbReference>
<dbReference type="GO" id="GO:0003700">
    <property type="term" value="F:DNA-binding transcription factor activity"/>
    <property type="evidence" value="ECO:0007669"/>
    <property type="project" value="TreeGrafter"/>
</dbReference>
<evidence type="ECO:0000259" key="2">
    <source>
        <dbReference type="Pfam" id="PF20451"/>
    </source>
</evidence>
<dbReference type="AlphaFoldDB" id="A0A388JLA7"/>
<dbReference type="Proteomes" id="UP000265515">
    <property type="component" value="Unassembled WGS sequence"/>
</dbReference>
<dbReference type="GO" id="GO:0043565">
    <property type="term" value="F:sequence-specific DNA binding"/>
    <property type="evidence" value="ECO:0007669"/>
    <property type="project" value="TreeGrafter"/>
</dbReference>
<dbReference type="InterPro" id="IPR012416">
    <property type="entry name" value="CBP60"/>
</dbReference>
<comment type="caution">
    <text evidence="3">The sequence shown here is derived from an EMBL/GenBank/DDBJ whole genome shotgun (WGS) entry which is preliminary data.</text>
</comment>
<dbReference type="OMA" id="NDEMQRM"/>
<evidence type="ECO:0000313" key="3">
    <source>
        <dbReference type="EMBL" id="GBG58606.1"/>
    </source>
</evidence>
<sequence length="498" mass="56471">MGGTEKRGLDREERGAAYHYQEKRPRLARLVSVIQAVMDGRLLLAEVQRKMEPTLRKIVREEVQIGIASMVESLKREVKHSLVCAVENTLPRVVEATLPRVVEATLPRVVEASMSEFLRNNPVPELGTPRMATSPRQEGSVERRYRLRFNKRLKTPLFTGSTVLADDDSQVVMELVDEKNHVISVGPEASAKVDIVVLEGDFRREGERWGAEEFDAAVIKERPGRRPLITGDQSLTLRNGRAVINDLSFTDNSSWIRSRKFQLGARMADDTMRALVKEAKTESFGVKDHRGELYRKHYPPSLRDDVWRLERIGKDGAFHKRLASLGVHNVEDFLRVVTRDTDWIRKELGNAMSNRMWEDVIAHAKTVILNGKFYIYWLPGMEGRGVLLDNIYQVLGFINPDNSVTPVDKVPDEEKPIQERFKEQAYADYEKIVEHDGRPLIDATTGQAMPRPINITAAGKPPDAAQSRPANAPEIVVDQRLLPMIPTPRPVSVRQSQR</sequence>
<accession>A0A388JLA7</accession>
<feature type="domain" description="Calmodulin binding protein-like N-terminal" evidence="1">
    <location>
        <begin position="145"/>
        <end position="289"/>
    </location>
</feature>
<dbReference type="GO" id="GO:0005634">
    <property type="term" value="C:nucleus"/>
    <property type="evidence" value="ECO:0007669"/>
    <property type="project" value="TreeGrafter"/>
</dbReference>
<name>A0A388JLA7_CHABU</name>
<dbReference type="EMBL" id="BFEA01000001">
    <property type="protein sequence ID" value="GBG58606.1"/>
    <property type="molecule type" value="Genomic_DNA"/>
</dbReference>
<proteinExistence type="predicted"/>
<feature type="domain" description="Calmodulin binding protein central" evidence="2">
    <location>
        <begin position="302"/>
        <end position="366"/>
    </location>
</feature>
<dbReference type="PANTHER" id="PTHR31713:SF96">
    <property type="entry name" value="OS02G0562300 PROTEIN"/>
    <property type="match status" value="1"/>
</dbReference>
<protein>
    <recommendedName>
        <fullName evidence="5">Calmodulin-binding protein</fullName>
    </recommendedName>
</protein>